<protein>
    <submittedName>
        <fullName evidence="1">Purine nucleoside permease</fullName>
    </submittedName>
</protein>
<comment type="caution">
    <text evidence="1">The sequence shown here is derived from an EMBL/GenBank/DDBJ whole genome shotgun (WGS) entry which is preliminary data.</text>
</comment>
<sequence length="350" mass="37081">MSAAAPAFAQSPATSVATVKPLEIRMVIVTAFEIGEDVGDKAAEYQAWATVMPEVLPFPAGFRHLRYDPKKQALLIMTGIGTNRAAASTMALGLDPRFDLTHAYWLVAAIAGANPHTATVGSAAWIGDLVDTDYGYGVDPREAPKGWTTGMFPRDRTAPYQGKPGDTQYNLYPLNKGLRDWAFTLTKTVKLPDTPVLQQIRAGYAASPAAAKPPSVLVGDEATGQTFWHGTLLNDHAERWVAYWTGRPNSFVMTGMEDTGIANALTMLGRLGKADPARLMMLRTGSNFTTQPAGGDAAGSLIGELKGLSALQPSLDAAFAVGGTVVNEITGNWGRYRDTIPGAAVGAAAK</sequence>
<evidence type="ECO:0000313" key="2">
    <source>
        <dbReference type="Proteomes" id="UP001169764"/>
    </source>
</evidence>
<dbReference type="EMBL" id="JAUOTP010000004">
    <property type="protein sequence ID" value="MDO6415047.1"/>
    <property type="molecule type" value="Genomic_DNA"/>
</dbReference>
<dbReference type="Pfam" id="PF06516">
    <property type="entry name" value="NUP"/>
    <property type="match status" value="1"/>
</dbReference>
<dbReference type="PANTHER" id="PTHR38643">
    <property type="entry name" value="PURINE NUCLEOSIDE PERMEASE C285.05-RELATED"/>
    <property type="match status" value="1"/>
</dbReference>
<dbReference type="PANTHER" id="PTHR38643:SF1">
    <property type="entry name" value="PURINE NUCLEOSIDE PERMEASE C285.05-RELATED"/>
    <property type="match status" value="1"/>
</dbReference>
<evidence type="ECO:0000313" key="1">
    <source>
        <dbReference type="EMBL" id="MDO6415047.1"/>
    </source>
</evidence>
<dbReference type="PIRSF" id="PIRSF013171">
    <property type="entry name" value="Pur_nuclsid_perm"/>
    <property type="match status" value="1"/>
</dbReference>
<dbReference type="Proteomes" id="UP001169764">
    <property type="component" value="Unassembled WGS sequence"/>
</dbReference>
<reference evidence="1" key="1">
    <citation type="submission" date="2023-07" db="EMBL/GenBank/DDBJ databases">
        <authorList>
            <person name="Kim M."/>
        </authorList>
    </citation>
    <scope>NUCLEOTIDE SEQUENCE</scope>
    <source>
        <strain evidence="1">BIUV-7</strain>
    </source>
</reference>
<dbReference type="InterPro" id="IPR009486">
    <property type="entry name" value="Pur_nuclsid_perm"/>
</dbReference>
<proteinExistence type="predicted"/>
<dbReference type="InterPro" id="IPR035994">
    <property type="entry name" value="Nucleoside_phosphorylase_sf"/>
</dbReference>
<gene>
    <name evidence="1" type="ORF">Q4F19_11710</name>
</gene>
<organism evidence="1 2">
    <name type="scientific">Sphingomonas natans</name>
    <dbReference type="NCBI Taxonomy" id="3063330"/>
    <lineage>
        <taxon>Bacteria</taxon>
        <taxon>Pseudomonadati</taxon>
        <taxon>Pseudomonadota</taxon>
        <taxon>Alphaproteobacteria</taxon>
        <taxon>Sphingomonadales</taxon>
        <taxon>Sphingomonadaceae</taxon>
        <taxon>Sphingomonas</taxon>
    </lineage>
</organism>
<name>A0ABT8YAN2_9SPHN</name>
<accession>A0ABT8YAN2</accession>
<dbReference type="Gene3D" id="3.40.50.1580">
    <property type="entry name" value="Nucleoside phosphorylase domain"/>
    <property type="match status" value="1"/>
</dbReference>
<keyword evidence="2" id="KW-1185">Reference proteome</keyword>